<sequence>MYRTQQKPNSSICCSLTEYGKPRNFTTYDIPELLVLRIAPLASLGCAKEKDRLTLILIKQLMSEIKFTIIQSQLRLRTKAYAKRPPSCLLCPMKQTFSLIKPSVYMKYNGMEQGRKMQLCKNSYNY</sequence>
<evidence type="ECO:0000313" key="1">
    <source>
        <dbReference type="EnsemblMetazoa" id="GPAI025531-PA"/>
    </source>
</evidence>
<dbReference type="EnsemblMetazoa" id="GPAI025531-RA">
    <property type="protein sequence ID" value="GPAI025531-PA"/>
    <property type="gene ID" value="GPAI025531"/>
</dbReference>
<organism evidence="1 2">
    <name type="scientific">Glossina pallidipes</name>
    <name type="common">Tsetse fly</name>
    <dbReference type="NCBI Taxonomy" id="7398"/>
    <lineage>
        <taxon>Eukaryota</taxon>
        <taxon>Metazoa</taxon>
        <taxon>Ecdysozoa</taxon>
        <taxon>Arthropoda</taxon>
        <taxon>Hexapoda</taxon>
        <taxon>Insecta</taxon>
        <taxon>Pterygota</taxon>
        <taxon>Neoptera</taxon>
        <taxon>Endopterygota</taxon>
        <taxon>Diptera</taxon>
        <taxon>Brachycera</taxon>
        <taxon>Muscomorpha</taxon>
        <taxon>Hippoboscoidea</taxon>
        <taxon>Glossinidae</taxon>
        <taxon>Glossina</taxon>
    </lineage>
</organism>
<accession>A0A1A9ZUI8</accession>
<dbReference type="VEuPathDB" id="VectorBase:GPAI025531"/>
<keyword evidence="2" id="KW-1185">Reference proteome</keyword>
<protein>
    <submittedName>
        <fullName evidence="1">Uncharacterized protein</fullName>
    </submittedName>
</protein>
<name>A0A1A9ZUI8_GLOPL</name>
<reference evidence="1" key="2">
    <citation type="submission" date="2020-05" db="UniProtKB">
        <authorList>
            <consortium name="EnsemblMetazoa"/>
        </authorList>
    </citation>
    <scope>IDENTIFICATION</scope>
    <source>
        <strain evidence="1">IAEA</strain>
    </source>
</reference>
<evidence type="ECO:0000313" key="2">
    <source>
        <dbReference type="Proteomes" id="UP000092445"/>
    </source>
</evidence>
<reference evidence="2" key="1">
    <citation type="submission" date="2014-03" db="EMBL/GenBank/DDBJ databases">
        <authorList>
            <person name="Aksoy S."/>
            <person name="Warren W."/>
            <person name="Wilson R.K."/>
        </authorList>
    </citation>
    <scope>NUCLEOTIDE SEQUENCE [LARGE SCALE GENOMIC DNA]</scope>
    <source>
        <strain evidence="2">IAEA</strain>
    </source>
</reference>
<dbReference type="Proteomes" id="UP000092445">
    <property type="component" value="Unassembled WGS sequence"/>
</dbReference>
<dbReference type="AlphaFoldDB" id="A0A1A9ZUI8"/>
<proteinExistence type="predicted"/>